<dbReference type="AlphaFoldDB" id="A0A4R2RN88"/>
<organism evidence="1 2">
    <name type="scientific">Baia soyae</name>
    <dbReference type="NCBI Taxonomy" id="1544746"/>
    <lineage>
        <taxon>Bacteria</taxon>
        <taxon>Bacillati</taxon>
        <taxon>Bacillota</taxon>
        <taxon>Bacilli</taxon>
        <taxon>Bacillales</taxon>
        <taxon>Thermoactinomycetaceae</taxon>
        <taxon>Baia</taxon>
    </lineage>
</organism>
<dbReference type="EMBL" id="SLXV01000064">
    <property type="protein sequence ID" value="TCP61241.1"/>
    <property type="molecule type" value="Genomic_DNA"/>
</dbReference>
<dbReference type="Proteomes" id="UP000294746">
    <property type="component" value="Unassembled WGS sequence"/>
</dbReference>
<name>A0A4R2RN88_9BACL</name>
<keyword evidence="2" id="KW-1185">Reference proteome</keyword>
<sequence>MLNWFSHELCFYPEEDESVECMTDRVLADLFAEANMLDIKSEVESIDLTNEIAEQWEDIKRVHAHGLFHCKQCDAYTIRECHHQEDDNDEL</sequence>
<evidence type="ECO:0000313" key="1">
    <source>
        <dbReference type="EMBL" id="TCP61241.1"/>
    </source>
</evidence>
<evidence type="ECO:0000313" key="2">
    <source>
        <dbReference type="Proteomes" id="UP000294746"/>
    </source>
</evidence>
<accession>A0A4R2RN88</accession>
<protein>
    <submittedName>
        <fullName evidence="1">Uncharacterized protein</fullName>
    </submittedName>
</protein>
<proteinExistence type="predicted"/>
<dbReference type="RefSeq" id="WP_131849986.1">
    <property type="nucleotide sequence ID" value="NZ_SLXV01000064.1"/>
</dbReference>
<reference evidence="1 2" key="1">
    <citation type="submission" date="2019-03" db="EMBL/GenBank/DDBJ databases">
        <title>Genomic Encyclopedia of Type Strains, Phase IV (KMG-IV): sequencing the most valuable type-strain genomes for metagenomic binning, comparative biology and taxonomic classification.</title>
        <authorList>
            <person name="Goeker M."/>
        </authorList>
    </citation>
    <scope>NUCLEOTIDE SEQUENCE [LARGE SCALE GENOMIC DNA]</scope>
    <source>
        <strain evidence="1 2">DSM 46831</strain>
    </source>
</reference>
<gene>
    <name evidence="1" type="ORF">EDD57_1647</name>
</gene>
<comment type="caution">
    <text evidence="1">The sequence shown here is derived from an EMBL/GenBank/DDBJ whole genome shotgun (WGS) entry which is preliminary data.</text>
</comment>